<keyword evidence="3" id="KW-1185">Reference proteome</keyword>
<dbReference type="InterPro" id="IPR036457">
    <property type="entry name" value="PPM-type-like_dom_sf"/>
</dbReference>
<feature type="domain" description="PPM-type phosphatase" evidence="1">
    <location>
        <begin position="1"/>
        <end position="159"/>
    </location>
</feature>
<proteinExistence type="predicted"/>
<dbReference type="InterPro" id="IPR001932">
    <property type="entry name" value="PPM-type_phosphatase-like_dom"/>
</dbReference>
<dbReference type="Gene3D" id="3.60.40.10">
    <property type="entry name" value="PPM-type phosphatase domain"/>
    <property type="match status" value="1"/>
</dbReference>
<reference evidence="2" key="1">
    <citation type="submission" date="2023-07" db="EMBL/GenBank/DDBJ databases">
        <title>The genome sequence of Rhodocytophaga aerolata KACC 12507.</title>
        <authorList>
            <person name="Zhang X."/>
        </authorList>
    </citation>
    <scope>NUCLEOTIDE SEQUENCE</scope>
    <source>
        <strain evidence="2">KACC 12507</strain>
    </source>
</reference>
<dbReference type="Pfam" id="PF07228">
    <property type="entry name" value="SpoIIE"/>
    <property type="match status" value="1"/>
</dbReference>
<protein>
    <submittedName>
        <fullName evidence="2">SpoIIE family protein phosphatase</fullName>
    </submittedName>
</protein>
<dbReference type="EMBL" id="JAUKPO010000004">
    <property type="protein sequence ID" value="MDO1446454.1"/>
    <property type="molecule type" value="Genomic_DNA"/>
</dbReference>
<accession>A0ABT8R4X6</accession>
<gene>
    <name evidence="2" type="ORF">Q0590_09355</name>
</gene>
<name>A0ABT8R4X6_9BACT</name>
<organism evidence="2 3">
    <name type="scientific">Rhodocytophaga aerolata</name>
    <dbReference type="NCBI Taxonomy" id="455078"/>
    <lineage>
        <taxon>Bacteria</taxon>
        <taxon>Pseudomonadati</taxon>
        <taxon>Bacteroidota</taxon>
        <taxon>Cytophagia</taxon>
        <taxon>Cytophagales</taxon>
        <taxon>Rhodocytophagaceae</taxon>
        <taxon>Rhodocytophaga</taxon>
    </lineage>
</organism>
<evidence type="ECO:0000313" key="3">
    <source>
        <dbReference type="Proteomes" id="UP001168528"/>
    </source>
</evidence>
<dbReference type="SUPFAM" id="SSF81606">
    <property type="entry name" value="PP2C-like"/>
    <property type="match status" value="1"/>
</dbReference>
<sequence length="164" mass="18746">MQQANSFILQVEGACHKMASTLSIFVWPIGQACCYLANIGDSRIYSSYQGQLQLLTKDDAIMFKERVLMHGGVRIIDKYMLSKVIGMSNLQISVTEKPLREEEIIILATDGFYDARKSIYTQTMAGLSLQQHLEESFQETVKKFEILRGDDFTVVMIKKRKHSR</sequence>
<dbReference type="PROSITE" id="PS51746">
    <property type="entry name" value="PPM_2"/>
    <property type="match status" value="1"/>
</dbReference>
<comment type="caution">
    <text evidence="2">The sequence shown here is derived from an EMBL/GenBank/DDBJ whole genome shotgun (WGS) entry which is preliminary data.</text>
</comment>
<evidence type="ECO:0000313" key="2">
    <source>
        <dbReference type="EMBL" id="MDO1446454.1"/>
    </source>
</evidence>
<evidence type="ECO:0000259" key="1">
    <source>
        <dbReference type="PROSITE" id="PS51746"/>
    </source>
</evidence>
<dbReference type="Proteomes" id="UP001168528">
    <property type="component" value="Unassembled WGS sequence"/>
</dbReference>